<proteinExistence type="predicted"/>
<dbReference type="NCBIfam" id="TIGR00756">
    <property type="entry name" value="PPR"/>
    <property type="match status" value="4"/>
</dbReference>
<dbReference type="FunFam" id="1.25.40.10:FF:000158">
    <property type="entry name" value="pentatricopeptide repeat-containing protein At2g33680"/>
    <property type="match status" value="1"/>
</dbReference>
<dbReference type="Pfam" id="PF13041">
    <property type="entry name" value="PPR_2"/>
    <property type="match status" value="2"/>
</dbReference>
<evidence type="ECO:0000313" key="3">
    <source>
        <dbReference type="EMBL" id="KAI5066566.1"/>
    </source>
</evidence>
<accession>A0A9D4ZBE4</accession>
<dbReference type="Pfam" id="PF01535">
    <property type="entry name" value="PPR"/>
    <property type="match status" value="3"/>
</dbReference>
<feature type="repeat" description="PPR" evidence="2">
    <location>
        <begin position="75"/>
        <end position="109"/>
    </location>
</feature>
<gene>
    <name evidence="3" type="ORF">GOP47_0019190</name>
</gene>
<name>A0A9D4ZBE4_ADICA</name>
<dbReference type="PROSITE" id="PS51375">
    <property type="entry name" value="PPR"/>
    <property type="match status" value="4"/>
</dbReference>
<dbReference type="Proteomes" id="UP000886520">
    <property type="component" value="Chromosome 18"/>
</dbReference>
<evidence type="ECO:0000313" key="4">
    <source>
        <dbReference type="Proteomes" id="UP000886520"/>
    </source>
</evidence>
<reference evidence="3" key="1">
    <citation type="submission" date="2021-01" db="EMBL/GenBank/DDBJ databases">
        <title>Adiantum capillus-veneris genome.</title>
        <authorList>
            <person name="Fang Y."/>
            <person name="Liao Q."/>
        </authorList>
    </citation>
    <scope>NUCLEOTIDE SEQUENCE</scope>
    <source>
        <strain evidence="3">H3</strain>
        <tissue evidence="3">Leaf</tissue>
    </source>
</reference>
<dbReference type="PANTHER" id="PTHR47926">
    <property type="entry name" value="PENTATRICOPEPTIDE REPEAT-CONTAINING PROTEIN"/>
    <property type="match status" value="1"/>
</dbReference>
<evidence type="ECO:0008006" key="5">
    <source>
        <dbReference type="Google" id="ProtNLM"/>
    </source>
</evidence>
<dbReference type="InterPro" id="IPR011990">
    <property type="entry name" value="TPR-like_helical_dom_sf"/>
</dbReference>
<evidence type="ECO:0000256" key="1">
    <source>
        <dbReference type="ARBA" id="ARBA00022737"/>
    </source>
</evidence>
<dbReference type="OrthoDB" id="185373at2759"/>
<comment type="caution">
    <text evidence="3">The sequence shown here is derived from an EMBL/GenBank/DDBJ whole genome shotgun (WGS) entry which is preliminary data.</text>
</comment>
<dbReference type="GO" id="GO:0009451">
    <property type="term" value="P:RNA modification"/>
    <property type="evidence" value="ECO:0007669"/>
    <property type="project" value="InterPro"/>
</dbReference>
<feature type="repeat" description="PPR" evidence="2">
    <location>
        <begin position="311"/>
        <end position="345"/>
    </location>
</feature>
<dbReference type="Gene3D" id="1.25.40.10">
    <property type="entry name" value="Tetratricopeptide repeat domain"/>
    <property type="match status" value="4"/>
</dbReference>
<keyword evidence="1" id="KW-0677">Repeat</keyword>
<evidence type="ECO:0000256" key="2">
    <source>
        <dbReference type="PROSITE-ProRule" id="PRU00708"/>
    </source>
</evidence>
<dbReference type="Pfam" id="PF12854">
    <property type="entry name" value="PPR_1"/>
    <property type="match status" value="1"/>
</dbReference>
<dbReference type="PANTHER" id="PTHR47926:SF382">
    <property type="entry name" value="PENTACOTRIPEPTIDE-REPEAT REGION OF PRORP DOMAIN-CONTAINING PROTEIN"/>
    <property type="match status" value="1"/>
</dbReference>
<dbReference type="AlphaFoldDB" id="A0A9D4ZBE4"/>
<dbReference type="GO" id="GO:0048731">
    <property type="term" value="P:system development"/>
    <property type="evidence" value="ECO:0007669"/>
    <property type="project" value="UniProtKB-ARBA"/>
</dbReference>
<feature type="repeat" description="PPR" evidence="2">
    <location>
        <begin position="210"/>
        <end position="244"/>
    </location>
</feature>
<keyword evidence="4" id="KW-1185">Reference proteome</keyword>
<sequence>MIEGVFYTSKSELCSILQECIAKKDLTLGRGVHSLLIGYGYESKNTYSSRLIRLYTALGHFQEATVAFSQVPRPNLCSWSAIVAGYARIGDAPTTLELYQKMQQCGVRPNSEVFLCMLKVCSSQGFISIPDATELLRRQGIPLSNNILISLLQGCLKARSLSACRHLLELIKSKGLESVALFGNQLIRVFALCGSLEEAKHVFEMIVNPNTHTWNAIISAHVSLGESEHAVCMFSRMQQEGTVPNEFIFTCTLKACSTMEAVELGRLVHHQIVVCQLESNISIGNALVDVYSKDVDVEDASKVFDNLEHPDIVSWGSMIICFSQHGHDFSAVELYDRMEEEGITPNRPIFLHVLRACGNIGALGHGRLLHVQLLRHGLQSDGLIGSVLIHMYAACGNIEDLRAVFERLPARNVISWGAMISGHVQQGDYQSAVCYLEDMLQEGMKPDTVIFTAILTACTHAGLIDVGIQHFKVMTEKCGLSPTLTHYNCLIDLYARMGLLDEAKALLHTIPELPDIIGWKAILTSCRTHRNTKLGTQCLDASVQIDPHDSAGYILMSNIYTDIDL</sequence>
<dbReference type="GO" id="GO:0003723">
    <property type="term" value="F:RNA binding"/>
    <property type="evidence" value="ECO:0007669"/>
    <property type="project" value="InterPro"/>
</dbReference>
<organism evidence="3 4">
    <name type="scientific">Adiantum capillus-veneris</name>
    <name type="common">Maidenhair fern</name>
    <dbReference type="NCBI Taxonomy" id="13818"/>
    <lineage>
        <taxon>Eukaryota</taxon>
        <taxon>Viridiplantae</taxon>
        <taxon>Streptophyta</taxon>
        <taxon>Embryophyta</taxon>
        <taxon>Tracheophyta</taxon>
        <taxon>Polypodiopsida</taxon>
        <taxon>Polypodiidae</taxon>
        <taxon>Polypodiales</taxon>
        <taxon>Pteridineae</taxon>
        <taxon>Pteridaceae</taxon>
        <taxon>Vittarioideae</taxon>
        <taxon>Adiantum</taxon>
    </lineage>
</organism>
<protein>
    <recommendedName>
        <fullName evidence="5">Pentatricopeptide repeat-containing protein</fullName>
    </recommendedName>
</protein>
<dbReference type="InterPro" id="IPR002885">
    <property type="entry name" value="PPR_rpt"/>
</dbReference>
<dbReference type="EMBL" id="JABFUD020000018">
    <property type="protein sequence ID" value="KAI5066566.1"/>
    <property type="molecule type" value="Genomic_DNA"/>
</dbReference>
<feature type="repeat" description="PPR" evidence="2">
    <location>
        <begin position="412"/>
        <end position="446"/>
    </location>
</feature>
<dbReference type="InterPro" id="IPR046960">
    <property type="entry name" value="PPR_At4g14850-like_plant"/>
</dbReference>
<dbReference type="FunFam" id="1.25.40.10:FF:000344">
    <property type="entry name" value="Pentatricopeptide repeat-containing protein"/>
    <property type="match status" value="1"/>
</dbReference>